<dbReference type="Proteomes" id="UP000255168">
    <property type="component" value="Plasmid II"/>
</dbReference>
<dbReference type="AlphaFoldDB" id="A0A375HPR0"/>
<geneLocation type="plasmid" evidence="3">
    <name>ii</name>
</geneLocation>
<accession>A0A375HPR0</accession>
<sequence length="472" mass="50316">MRRPQDMDKPPLAPNALLDATLRAVPRRYRLPELDDAFAPALDASPATTLALVIEQARAALARGETPDAALKDRFTGALARMVREAMRADGGDPVFQAMVLRHRAAPVREYASLSARADQDRRTIHAAVNALAHPGKQQRLGAGPQREALARMHAYAGAAAWDELHEAAQRLLDTPQTPASVGGPPPARGLTLLLEHPALARLRRLDTLASDAQVVAYRRLWERYGPRSGSASAVAQGVSSRRRGEAAEAQATQAIEALAQRLNAAAGASAPYRVVTSMRVPAAIPAAHQHAKSEWDVVLLGQSAAAGETADETPAWNVCLLVEVKASVDAATTDFPRLLRGLRLLAHADKDVVYPFATRQGTVPLRGAALCALPSAAAALSRTVLYCCDAPAEPTPRLLGAASRMQLLSATPTLDFAAALTAASPAGVRELEPVWRALLEAPGWRAVLNQYATLRQVRELMVHTDDLVAAV</sequence>
<evidence type="ECO:0000313" key="1">
    <source>
        <dbReference type="EMBL" id="SOZ38483.1"/>
    </source>
</evidence>
<keyword evidence="2" id="KW-0614">Plasmid</keyword>
<keyword evidence="4" id="KW-1185">Reference proteome</keyword>
<dbReference type="EMBL" id="OFTC01000034">
    <property type="protein sequence ID" value="SOZ38483.1"/>
    <property type="molecule type" value="Genomic_DNA"/>
</dbReference>
<dbReference type="EMBL" id="LT984807">
    <property type="protein sequence ID" value="SPD59872.1"/>
    <property type="molecule type" value="Genomic_DNA"/>
</dbReference>
<evidence type="ECO:0000313" key="3">
    <source>
        <dbReference type="Proteomes" id="UP000255168"/>
    </source>
</evidence>
<protein>
    <submittedName>
        <fullName evidence="2">3-deoxy-D-arabino-heptulosonate 7-phosphate synthase</fullName>
    </submittedName>
</protein>
<geneLocation type="plasmid" evidence="2">
    <name>II</name>
</geneLocation>
<name>A0A375HPR0_9BURK</name>
<reference evidence="3 4" key="1">
    <citation type="submission" date="2018-01" db="EMBL/GenBank/DDBJ databases">
        <authorList>
            <person name="Clerissi C."/>
        </authorList>
    </citation>
    <scope>NUCLEOTIDE SEQUENCE [LARGE SCALE GENOMIC DNA]</scope>
    <source>
        <strain evidence="1">Cupriavidus taiwanensis STM 6082</strain>
        <strain evidence="2">Cupriavidus taiwanensis STM 6160</strain>
        <plasmid evidence="3">ii</plasmid>
        <plasmid evidence="2">II</plasmid>
    </source>
</reference>
<proteinExistence type="predicted"/>
<gene>
    <name evidence="1" type="ORF">CBM2605_B110012</name>
    <name evidence="2" type="ORF">CBM2607_MP20524</name>
</gene>
<dbReference type="Proteomes" id="UP000256710">
    <property type="component" value="Unassembled WGS sequence"/>
</dbReference>
<evidence type="ECO:0000313" key="2">
    <source>
        <dbReference type="EMBL" id="SPD59872.1"/>
    </source>
</evidence>
<evidence type="ECO:0000313" key="4">
    <source>
        <dbReference type="Proteomes" id="UP000256710"/>
    </source>
</evidence>
<organism evidence="2 3">
    <name type="scientific">Cupriavidus neocaledonicus</name>
    <dbReference type="NCBI Taxonomy" id="1040979"/>
    <lineage>
        <taxon>Bacteria</taxon>
        <taxon>Pseudomonadati</taxon>
        <taxon>Pseudomonadota</taxon>
        <taxon>Betaproteobacteria</taxon>
        <taxon>Burkholderiales</taxon>
        <taxon>Burkholderiaceae</taxon>
        <taxon>Cupriavidus</taxon>
    </lineage>
</organism>